<dbReference type="InterPro" id="IPR002885">
    <property type="entry name" value="PPR_rpt"/>
</dbReference>
<dbReference type="PROSITE" id="PS51375">
    <property type="entry name" value="PPR"/>
    <property type="match status" value="2"/>
</dbReference>
<keyword evidence="5" id="KW-1185">Reference proteome</keyword>
<feature type="domain" description="PROP1-like PPR" evidence="3">
    <location>
        <begin position="446"/>
        <end position="590"/>
    </location>
</feature>
<dbReference type="InterPro" id="IPR033443">
    <property type="entry name" value="PROP1-like_PPR_dom"/>
</dbReference>
<dbReference type="InterPro" id="IPR011990">
    <property type="entry name" value="TPR-like_helical_dom_sf"/>
</dbReference>
<evidence type="ECO:0000259" key="3">
    <source>
        <dbReference type="Pfam" id="PF17177"/>
    </source>
</evidence>
<evidence type="ECO:0000256" key="1">
    <source>
        <dbReference type="ARBA" id="ARBA00022737"/>
    </source>
</evidence>
<feature type="repeat" description="PPR" evidence="2">
    <location>
        <begin position="514"/>
        <end position="548"/>
    </location>
</feature>
<evidence type="ECO:0000313" key="5">
    <source>
        <dbReference type="Proteomes" id="UP001141806"/>
    </source>
</evidence>
<sequence>MRGSKVKKLSSLFGSAINKASKKSSVRSGADDTTLKQIVFALDSSAANTSSSENVDKTSKRLLKVSHKAACRSNKSVSSTSSQLALETLSAESQSINSVALKKKLTGEISSLLCGSTVPHPPSSSALSFVGSTVPESSNSSALSAPDDGESMEKVLDIPWLSNISHASVSEHRKEISRHKKQKWVFKNSQTHRFGRLVKMCAQKLGTEATLEVFGRLGRETGVKEYKALMEHCIQQARDSEDEEVSLHEIHKAFQLFRTMREQGFQIEEDIFASFFMYLIDMEMVEEFQFFNKIIQDENPGSVSRLGYYEMLLWIRVGDEGKVQELCNYIGLDNEGDRYSLAENYLLALCENDRLKEVMQLSEVMDITKVSSLHCAASIFKSLGRLLLENLAEKFILAFKTCEAGVENMSELIYYYATSMPNLAVEDAILKFKVLHEKLEVAPSSTSYEKLIVYCCDSLKVHAALDLVDQMFQLGLTLSFESLNSILRASEESCDLELVHPIYLLMRRHNLKPNGDTFRMMINLCVKMGDFQGAYKMLTDLEDWNLVPTSSMYNAIMAGYFRKKNIIGGLMVLKQMEYAGVKPDTKTFSFLIGNCECEEDIKKYYEEMQNAGVQVTKHIYMALINAYVNCGQYDKAKQVVFEQGIPVKNINEIKSALISALASSGQIADALKIYEEIKQDGCIVEPKAVLNLIDHIQTEGELSRLLELLGELNDLVMWFDGCVKVVLYCIRYKHLSSAVDLLKQLKDKDELATDSVLDQAFCQISEMESTDMEMGLDLLLAVKVELGLLPSRTSLDFLLSSCVNAKDPRSARLIYDEYQKAGFPYNILTFLRMYQVLLASGEHTSTKNMLKKIPQDDPHVRHVIMACKKVYGNSKSVKKK</sequence>
<name>A0A9Q0K9F1_9MAGN</name>
<dbReference type="AlphaFoldDB" id="A0A9Q0K9F1"/>
<organism evidence="4 5">
    <name type="scientific">Protea cynaroides</name>
    <dbReference type="NCBI Taxonomy" id="273540"/>
    <lineage>
        <taxon>Eukaryota</taxon>
        <taxon>Viridiplantae</taxon>
        <taxon>Streptophyta</taxon>
        <taxon>Embryophyta</taxon>
        <taxon>Tracheophyta</taxon>
        <taxon>Spermatophyta</taxon>
        <taxon>Magnoliopsida</taxon>
        <taxon>Proteales</taxon>
        <taxon>Proteaceae</taxon>
        <taxon>Protea</taxon>
    </lineage>
</organism>
<proteinExistence type="predicted"/>
<dbReference type="Pfam" id="PF01535">
    <property type="entry name" value="PPR"/>
    <property type="match status" value="2"/>
</dbReference>
<dbReference type="EMBL" id="JAMYWD010000007">
    <property type="protein sequence ID" value="KAJ4966309.1"/>
    <property type="molecule type" value="Genomic_DNA"/>
</dbReference>
<comment type="caution">
    <text evidence="4">The sequence shown here is derived from an EMBL/GenBank/DDBJ whole genome shotgun (WGS) entry which is preliminary data.</text>
</comment>
<dbReference type="Pfam" id="PF17177">
    <property type="entry name" value="PPR_long"/>
    <property type="match status" value="1"/>
</dbReference>
<dbReference type="PANTHER" id="PTHR47262">
    <property type="entry name" value="OS02G0132600 PROTEIN"/>
    <property type="match status" value="1"/>
</dbReference>
<protein>
    <recommendedName>
        <fullName evidence="3">PROP1-like PPR domain-containing protein</fullName>
    </recommendedName>
</protein>
<accession>A0A9Q0K9F1</accession>
<keyword evidence="1" id="KW-0677">Repeat</keyword>
<dbReference type="OrthoDB" id="767661at2759"/>
<gene>
    <name evidence="4" type="ORF">NE237_018158</name>
</gene>
<dbReference type="PANTHER" id="PTHR47262:SF1">
    <property type="entry name" value="OS02G0132600 PROTEIN"/>
    <property type="match status" value="1"/>
</dbReference>
<feature type="repeat" description="PPR" evidence="2">
    <location>
        <begin position="549"/>
        <end position="583"/>
    </location>
</feature>
<dbReference type="Proteomes" id="UP001141806">
    <property type="component" value="Unassembled WGS sequence"/>
</dbReference>
<evidence type="ECO:0000256" key="2">
    <source>
        <dbReference type="PROSITE-ProRule" id="PRU00708"/>
    </source>
</evidence>
<dbReference type="Gene3D" id="1.25.40.10">
    <property type="entry name" value="Tetratricopeptide repeat domain"/>
    <property type="match status" value="3"/>
</dbReference>
<evidence type="ECO:0000313" key="4">
    <source>
        <dbReference type="EMBL" id="KAJ4966309.1"/>
    </source>
</evidence>
<dbReference type="NCBIfam" id="TIGR00756">
    <property type="entry name" value="PPR"/>
    <property type="match status" value="3"/>
</dbReference>
<reference evidence="4" key="1">
    <citation type="journal article" date="2023" name="Plant J.">
        <title>The genome of the king protea, Protea cynaroides.</title>
        <authorList>
            <person name="Chang J."/>
            <person name="Duong T.A."/>
            <person name="Schoeman C."/>
            <person name="Ma X."/>
            <person name="Roodt D."/>
            <person name="Barker N."/>
            <person name="Li Z."/>
            <person name="Van de Peer Y."/>
            <person name="Mizrachi E."/>
        </authorList>
    </citation>
    <scope>NUCLEOTIDE SEQUENCE</scope>
    <source>
        <tissue evidence="4">Young leaves</tissue>
    </source>
</reference>